<dbReference type="Pfam" id="PF08327">
    <property type="entry name" value="AHSA1"/>
    <property type="match status" value="1"/>
</dbReference>
<keyword evidence="4" id="KW-1185">Reference proteome</keyword>
<dbReference type="SUPFAM" id="SSF55961">
    <property type="entry name" value="Bet v1-like"/>
    <property type="match status" value="1"/>
</dbReference>
<protein>
    <submittedName>
        <fullName evidence="3">SRPBCC domain-containing protein</fullName>
    </submittedName>
</protein>
<evidence type="ECO:0000313" key="4">
    <source>
        <dbReference type="Proteomes" id="UP000253303"/>
    </source>
</evidence>
<evidence type="ECO:0000259" key="2">
    <source>
        <dbReference type="Pfam" id="PF08327"/>
    </source>
</evidence>
<reference evidence="3 4" key="1">
    <citation type="submission" date="2018-06" db="EMBL/GenBank/DDBJ databases">
        <title>Sphaerisporangium craniellae sp. nov., isolated from a marine sponge in the South China Sea.</title>
        <authorList>
            <person name="Li L."/>
        </authorList>
    </citation>
    <scope>NUCLEOTIDE SEQUENCE [LARGE SCALE GENOMIC DNA]</scope>
    <source>
        <strain evidence="3 4">LHW63015</strain>
    </source>
</reference>
<dbReference type="EMBL" id="QMEY01000001">
    <property type="protein sequence ID" value="RBQ21483.1"/>
    <property type="molecule type" value="Genomic_DNA"/>
</dbReference>
<gene>
    <name evidence="3" type="ORF">DP939_01880</name>
</gene>
<comment type="similarity">
    <text evidence="1">Belongs to the AHA1 family.</text>
</comment>
<sequence length="248" mass="26726">MGHAFEGETEAEVDATPEQIWAAIATGPGADSWFMGTNHVEPGPGGTVRTLFGAYRGESLITGWDPPHRLAYGSEPAPDGRFMAYEFLIEGRGGGSAVLRLVTSGFLPGDDWETEYDAMTKGGALFFATLRACVEHFAGRTATPVTAFGPIVADWDRTWAALRGRLGLGDDVKPGQAVRFTPGGLAPIDGVVYFVNEHTLGIRTDDAIYRFLRGLHGPMVAAHHIFSDIDENTTQGAWESWLTGLERA</sequence>
<feature type="domain" description="Activator of Hsp90 ATPase homologue 1/2-like C-terminal" evidence="2">
    <location>
        <begin position="14"/>
        <end position="134"/>
    </location>
</feature>
<dbReference type="Proteomes" id="UP000253303">
    <property type="component" value="Unassembled WGS sequence"/>
</dbReference>
<accession>A0A366M6N9</accession>
<evidence type="ECO:0000313" key="3">
    <source>
        <dbReference type="EMBL" id="RBQ21483.1"/>
    </source>
</evidence>
<evidence type="ECO:0000256" key="1">
    <source>
        <dbReference type="ARBA" id="ARBA00006817"/>
    </source>
</evidence>
<name>A0A366M6N9_9ACTN</name>
<dbReference type="AlphaFoldDB" id="A0A366M6N9"/>
<dbReference type="OrthoDB" id="8417725at2"/>
<dbReference type="Gene3D" id="3.30.530.20">
    <property type="match status" value="1"/>
</dbReference>
<dbReference type="InterPro" id="IPR023393">
    <property type="entry name" value="START-like_dom_sf"/>
</dbReference>
<comment type="caution">
    <text evidence="3">The sequence shown here is derived from an EMBL/GenBank/DDBJ whole genome shotgun (WGS) entry which is preliminary data.</text>
</comment>
<dbReference type="CDD" id="cd07814">
    <property type="entry name" value="SRPBCC_CalC_Aha1-like"/>
    <property type="match status" value="1"/>
</dbReference>
<proteinExistence type="inferred from homology"/>
<dbReference type="RefSeq" id="WP_113978099.1">
    <property type="nucleotide sequence ID" value="NZ_QMEY01000001.1"/>
</dbReference>
<organism evidence="3 4">
    <name type="scientific">Spongiactinospora rosea</name>
    <dbReference type="NCBI Taxonomy" id="2248750"/>
    <lineage>
        <taxon>Bacteria</taxon>
        <taxon>Bacillati</taxon>
        <taxon>Actinomycetota</taxon>
        <taxon>Actinomycetes</taxon>
        <taxon>Streptosporangiales</taxon>
        <taxon>Streptosporangiaceae</taxon>
        <taxon>Spongiactinospora</taxon>
    </lineage>
</organism>
<dbReference type="InterPro" id="IPR013538">
    <property type="entry name" value="ASHA1/2-like_C"/>
</dbReference>